<dbReference type="Proteomes" id="UP000016665">
    <property type="component" value="Chromosome 8"/>
</dbReference>
<sequence length="312" mass="34817">MSAFKKHHSLFPRTFRRSLSEQDAGAAALKDYHWYHRMKSKKLNKQMSFDSEKPLGAYRRQTHPWPLWRVSSREGSSRLKGECGDPSLARSSARVGAASADNLLQVPAEAAFPTGTGRLRAAFSRSLSEPAARPGSGNARPSLHAVRSLHAQHQGYLLRGAFASLSSGFSKIMSRKGHPVSESVAEGKTEDNRFVLSADVKGPPTHRLSCGQSPYTEMTTWERKYCILTDSQLVLLNREKEVRQAHCCLSICPLAFIGERRRQVSSSPLYFAHRSFETCARGKREFKRNFCTAGVMRHWSSLPREVVGAPSL</sequence>
<reference evidence="1" key="3">
    <citation type="submission" date="2025-09" db="UniProtKB">
        <authorList>
            <consortium name="Ensembl"/>
        </authorList>
    </citation>
    <scope>IDENTIFICATION</scope>
</reference>
<reference evidence="1 2" key="1">
    <citation type="journal article" date="2012" name="Nature">
        <title>The genomic landscape of species divergence in Ficedula flycatchers.</title>
        <authorList>
            <person name="Ellegren H."/>
            <person name="Smeds L."/>
            <person name="Burri R."/>
            <person name="Olason P.I."/>
            <person name="Backstrom N."/>
            <person name="Kawakami T."/>
            <person name="Kunstner A."/>
            <person name="Makinen H."/>
            <person name="Nadachowska-Brzyska K."/>
            <person name="Qvarnstrom A."/>
            <person name="Uebbing S."/>
            <person name="Wolf J.B."/>
        </authorList>
    </citation>
    <scope>NUCLEOTIDE SEQUENCE [LARGE SCALE GENOMIC DNA]</scope>
</reference>
<protein>
    <submittedName>
        <fullName evidence="1">Uncharacterized protein</fullName>
    </submittedName>
</protein>
<accession>A0A803WA94</accession>
<dbReference type="AlphaFoldDB" id="A0A803WA94"/>
<organism evidence="1 2">
    <name type="scientific">Ficedula albicollis</name>
    <name type="common">Collared flycatcher</name>
    <name type="synonym">Muscicapa albicollis</name>
    <dbReference type="NCBI Taxonomy" id="59894"/>
    <lineage>
        <taxon>Eukaryota</taxon>
        <taxon>Metazoa</taxon>
        <taxon>Chordata</taxon>
        <taxon>Craniata</taxon>
        <taxon>Vertebrata</taxon>
        <taxon>Euteleostomi</taxon>
        <taxon>Archelosauria</taxon>
        <taxon>Archosauria</taxon>
        <taxon>Dinosauria</taxon>
        <taxon>Saurischia</taxon>
        <taxon>Theropoda</taxon>
        <taxon>Coelurosauria</taxon>
        <taxon>Aves</taxon>
        <taxon>Neognathae</taxon>
        <taxon>Neoaves</taxon>
        <taxon>Telluraves</taxon>
        <taxon>Australaves</taxon>
        <taxon>Passeriformes</taxon>
        <taxon>Muscicapidae</taxon>
        <taxon>Ficedula</taxon>
    </lineage>
</organism>
<reference evidence="1" key="2">
    <citation type="submission" date="2025-08" db="UniProtKB">
        <authorList>
            <consortium name="Ensembl"/>
        </authorList>
    </citation>
    <scope>IDENTIFICATION</scope>
</reference>
<proteinExistence type="predicted"/>
<dbReference type="Ensembl" id="ENSFALT00000027646.1">
    <property type="protein sequence ID" value="ENSFALP00000031900.1"/>
    <property type="gene ID" value="ENSFALG00000023189.1"/>
</dbReference>
<evidence type="ECO:0000313" key="2">
    <source>
        <dbReference type="Proteomes" id="UP000016665"/>
    </source>
</evidence>
<keyword evidence="2" id="KW-1185">Reference proteome</keyword>
<name>A0A803WA94_FICAL</name>
<dbReference type="GeneTree" id="ENSGT00990000208950"/>
<evidence type="ECO:0000313" key="1">
    <source>
        <dbReference type="Ensembl" id="ENSFALP00000031900.1"/>
    </source>
</evidence>